<name>A0AAD9Y7Z9_COLKA</name>
<proteinExistence type="predicted"/>
<reference evidence="1" key="1">
    <citation type="submission" date="2023-02" db="EMBL/GenBank/DDBJ databases">
        <title>Colletotrichum kahawae CIFC_Que2 genome sequencing and assembly.</title>
        <authorList>
            <person name="Baroncelli R."/>
        </authorList>
    </citation>
    <scope>NUCLEOTIDE SEQUENCE</scope>
    <source>
        <strain evidence="1">CIFC_Que2</strain>
    </source>
</reference>
<dbReference type="AlphaFoldDB" id="A0AAD9Y7Z9"/>
<protein>
    <submittedName>
        <fullName evidence="1">Uncharacterized protein</fullName>
    </submittedName>
</protein>
<evidence type="ECO:0000313" key="1">
    <source>
        <dbReference type="EMBL" id="KAK2751497.1"/>
    </source>
</evidence>
<accession>A0AAD9Y7Z9</accession>
<organism evidence="1 2">
    <name type="scientific">Colletotrichum kahawae</name>
    <name type="common">Coffee berry disease fungus</name>
    <dbReference type="NCBI Taxonomy" id="34407"/>
    <lineage>
        <taxon>Eukaryota</taxon>
        <taxon>Fungi</taxon>
        <taxon>Dikarya</taxon>
        <taxon>Ascomycota</taxon>
        <taxon>Pezizomycotina</taxon>
        <taxon>Sordariomycetes</taxon>
        <taxon>Hypocreomycetidae</taxon>
        <taxon>Glomerellales</taxon>
        <taxon>Glomerellaceae</taxon>
        <taxon>Colletotrichum</taxon>
        <taxon>Colletotrichum gloeosporioides species complex</taxon>
    </lineage>
</organism>
<evidence type="ECO:0000313" key="2">
    <source>
        <dbReference type="Proteomes" id="UP001281614"/>
    </source>
</evidence>
<comment type="caution">
    <text evidence="1">The sequence shown here is derived from an EMBL/GenBank/DDBJ whole genome shotgun (WGS) entry which is preliminary data.</text>
</comment>
<keyword evidence="2" id="KW-1185">Reference proteome</keyword>
<dbReference type="EMBL" id="VYYT01000265">
    <property type="protein sequence ID" value="KAK2751497.1"/>
    <property type="molecule type" value="Genomic_DNA"/>
</dbReference>
<sequence>MAAAGVDLLNYGRHERVLFEKGVVRMRRNHIISRRRRGCYYNTRYCIVGITYGSVPEHWRLWFSDETYGFAGSFWNMVENTRADMPGAWVPDPVSTEKLNLAWKFGIVSPFIWSEYQRIRPPV</sequence>
<dbReference type="Proteomes" id="UP001281614">
    <property type="component" value="Unassembled WGS sequence"/>
</dbReference>
<gene>
    <name evidence="1" type="ORF">CKAH01_17878</name>
</gene>